<proteinExistence type="predicted"/>
<gene>
    <name evidence="2" type="ORF">JVT61DRAFT_1800</name>
</gene>
<keyword evidence="1" id="KW-0812">Transmembrane</keyword>
<reference evidence="2" key="1">
    <citation type="submission" date="2021-03" db="EMBL/GenBank/DDBJ databases">
        <title>Evolutionary innovations through gain and loss of genes in the ectomycorrhizal Boletales.</title>
        <authorList>
            <person name="Wu G."/>
            <person name="Miyauchi S."/>
            <person name="Morin E."/>
            <person name="Yang Z.-L."/>
            <person name="Xu J."/>
            <person name="Martin F.M."/>
        </authorList>
    </citation>
    <scope>NUCLEOTIDE SEQUENCE</scope>
    <source>
        <strain evidence="2">BR01</strain>
    </source>
</reference>
<dbReference type="OrthoDB" id="3169660at2759"/>
<evidence type="ECO:0000313" key="2">
    <source>
        <dbReference type="EMBL" id="KAG6376776.1"/>
    </source>
</evidence>
<comment type="caution">
    <text evidence="2">The sequence shown here is derived from an EMBL/GenBank/DDBJ whole genome shotgun (WGS) entry which is preliminary data.</text>
</comment>
<sequence length="179" mass="20770">MSSTFNVKVVVQPNGVKLSKVYFSVHFPDDISVEVEDLPEYIPVQISVQTPGKWAGSLSVVRPIPQDNLKSMFPFLPLHDGFDPNDMNEWKWLATTIQEYLLENRRLRTNFQGCNLFVCELFWMAFVAAYPTFSHGAWPFWDSQITMEGDFVSRWVVNRSDELYCENDDAINFLWLSSK</sequence>
<name>A0A8I3ABP4_9AGAM</name>
<keyword evidence="1" id="KW-1133">Transmembrane helix</keyword>
<evidence type="ECO:0000313" key="3">
    <source>
        <dbReference type="Proteomes" id="UP000683000"/>
    </source>
</evidence>
<protein>
    <submittedName>
        <fullName evidence="2">Uncharacterized protein</fullName>
    </submittedName>
</protein>
<evidence type="ECO:0000256" key="1">
    <source>
        <dbReference type="SAM" id="Phobius"/>
    </source>
</evidence>
<keyword evidence="3" id="KW-1185">Reference proteome</keyword>
<dbReference type="AlphaFoldDB" id="A0A8I3ABP4"/>
<feature type="transmembrane region" description="Helical" evidence="1">
    <location>
        <begin position="114"/>
        <end position="133"/>
    </location>
</feature>
<dbReference type="Proteomes" id="UP000683000">
    <property type="component" value="Unassembled WGS sequence"/>
</dbReference>
<organism evidence="2 3">
    <name type="scientific">Boletus reticuloceps</name>
    <dbReference type="NCBI Taxonomy" id="495285"/>
    <lineage>
        <taxon>Eukaryota</taxon>
        <taxon>Fungi</taxon>
        <taxon>Dikarya</taxon>
        <taxon>Basidiomycota</taxon>
        <taxon>Agaricomycotina</taxon>
        <taxon>Agaricomycetes</taxon>
        <taxon>Agaricomycetidae</taxon>
        <taxon>Boletales</taxon>
        <taxon>Boletineae</taxon>
        <taxon>Boletaceae</taxon>
        <taxon>Boletoideae</taxon>
        <taxon>Boletus</taxon>
    </lineage>
</organism>
<accession>A0A8I3ABP4</accession>
<dbReference type="EMBL" id="JAGFBS010000011">
    <property type="protein sequence ID" value="KAG6376776.1"/>
    <property type="molecule type" value="Genomic_DNA"/>
</dbReference>
<keyword evidence="1" id="KW-0472">Membrane</keyword>